<gene>
    <name evidence="2" type="ORF">KDAU_00150</name>
</gene>
<accession>A0A401Z796</accession>
<reference evidence="3" key="1">
    <citation type="submission" date="2018-12" db="EMBL/GenBank/DDBJ databases">
        <title>Tengunoibacter tsumagoiensis gen. nov., sp. nov., Dictyobacter kobayashii sp. nov., D. alpinus sp. nov., and D. joshuensis sp. nov. and description of Dictyobacteraceae fam. nov. within the order Ktedonobacterales isolated from Tengu-no-mugimeshi.</title>
        <authorList>
            <person name="Wang C.M."/>
            <person name="Zheng Y."/>
            <person name="Sakai Y."/>
            <person name="Toyoda A."/>
            <person name="Minakuchi Y."/>
            <person name="Abe K."/>
            <person name="Yokota A."/>
            <person name="Yabe S."/>
        </authorList>
    </citation>
    <scope>NUCLEOTIDE SEQUENCE [LARGE SCALE GENOMIC DNA]</scope>
    <source>
        <strain evidence="3">S-27</strain>
    </source>
</reference>
<evidence type="ECO:0000313" key="2">
    <source>
        <dbReference type="EMBL" id="GCE02686.1"/>
    </source>
</evidence>
<proteinExistence type="predicted"/>
<organism evidence="2 3">
    <name type="scientific">Dictyobacter aurantiacus</name>
    <dbReference type="NCBI Taxonomy" id="1936993"/>
    <lineage>
        <taxon>Bacteria</taxon>
        <taxon>Bacillati</taxon>
        <taxon>Chloroflexota</taxon>
        <taxon>Ktedonobacteria</taxon>
        <taxon>Ktedonobacterales</taxon>
        <taxon>Dictyobacteraceae</taxon>
        <taxon>Dictyobacter</taxon>
    </lineage>
</organism>
<dbReference type="GO" id="GO:0016787">
    <property type="term" value="F:hydrolase activity"/>
    <property type="evidence" value="ECO:0007669"/>
    <property type="project" value="UniProtKB-KW"/>
</dbReference>
<evidence type="ECO:0000259" key="1">
    <source>
        <dbReference type="Pfam" id="PF12697"/>
    </source>
</evidence>
<feature type="domain" description="AB hydrolase-1" evidence="1">
    <location>
        <begin position="54"/>
        <end position="268"/>
    </location>
</feature>
<evidence type="ECO:0000313" key="3">
    <source>
        <dbReference type="Proteomes" id="UP000287224"/>
    </source>
</evidence>
<dbReference type="Pfam" id="PF12697">
    <property type="entry name" value="Abhydrolase_6"/>
    <property type="match status" value="1"/>
</dbReference>
<dbReference type="InterPro" id="IPR052897">
    <property type="entry name" value="Sec-Metab_Biosynth_Hydrolase"/>
</dbReference>
<keyword evidence="3" id="KW-1185">Reference proteome</keyword>
<dbReference type="SUPFAM" id="SSF53474">
    <property type="entry name" value="alpha/beta-Hydrolases"/>
    <property type="match status" value="1"/>
</dbReference>
<protein>
    <submittedName>
        <fullName evidence="2">Alpha/beta hydrolase</fullName>
    </submittedName>
</protein>
<dbReference type="AlphaFoldDB" id="A0A401Z796"/>
<dbReference type="InterPro" id="IPR029058">
    <property type="entry name" value="AB_hydrolase_fold"/>
</dbReference>
<dbReference type="InterPro" id="IPR000073">
    <property type="entry name" value="AB_hydrolase_1"/>
</dbReference>
<dbReference type="Gene3D" id="3.40.50.1820">
    <property type="entry name" value="alpha/beta hydrolase"/>
    <property type="match status" value="1"/>
</dbReference>
<name>A0A401Z796_9CHLR</name>
<dbReference type="Proteomes" id="UP000287224">
    <property type="component" value="Unassembled WGS sequence"/>
</dbReference>
<keyword evidence="2" id="KW-0378">Hydrolase</keyword>
<dbReference type="PANTHER" id="PTHR37017">
    <property type="entry name" value="AB HYDROLASE-1 DOMAIN-CONTAINING PROTEIN-RELATED"/>
    <property type="match status" value="1"/>
</dbReference>
<dbReference type="EMBL" id="BIFQ01000001">
    <property type="protein sequence ID" value="GCE02686.1"/>
    <property type="molecule type" value="Genomic_DNA"/>
</dbReference>
<comment type="caution">
    <text evidence="2">The sequence shown here is derived from an EMBL/GenBank/DDBJ whole genome shotgun (WGS) entry which is preliminary data.</text>
</comment>
<dbReference type="PANTHER" id="PTHR37017:SF11">
    <property type="entry name" value="ESTERASE_LIPASE_THIOESTERASE DOMAIN-CONTAINING PROTEIN"/>
    <property type="match status" value="1"/>
</dbReference>
<sequence>MLSIGHKDRCVSAVLLCYPWSMCLQVTSRTVFRKHEGTYLRMNMNDTFGRGINILLVHGAFVDGSSWNKVIPQLQNRGFNVLAVQNPLTSLQDDIDTTTRALASLQGPTLLVGHSYGGSVISGIGAQASNAAGLVYIAAYAPKEGESVLDLNGKFPASPASAHFGPSYRDGFVWIDPPAFSANFVQDIPEIEARGLAVAQNPTALVCFQQPSPASAWKRLPSWYLVSANDRTIQPEAERFMASRIKATTREVPSSHASPVSHPYEVAELIFDAARGINR</sequence>